<organism evidence="1 2">
    <name type="scientific">Panagrolaimus davidi</name>
    <dbReference type="NCBI Taxonomy" id="227884"/>
    <lineage>
        <taxon>Eukaryota</taxon>
        <taxon>Metazoa</taxon>
        <taxon>Ecdysozoa</taxon>
        <taxon>Nematoda</taxon>
        <taxon>Chromadorea</taxon>
        <taxon>Rhabditida</taxon>
        <taxon>Tylenchina</taxon>
        <taxon>Panagrolaimomorpha</taxon>
        <taxon>Panagrolaimoidea</taxon>
        <taxon>Panagrolaimidae</taxon>
        <taxon>Panagrolaimus</taxon>
    </lineage>
</organism>
<evidence type="ECO:0000313" key="2">
    <source>
        <dbReference type="WBParaSite" id="PDA_v2.g14160.t1"/>
    </source>
</evidence>
<name>A0A914P808_9BILA</name>
<dbReference type="Proteomes" id="UP000887578">
    <property type="component" value="Unplaced"/>
</dbReference>
<sequence length="144" mass="17021">MKRKFLMEFIVPKEVISEEEAHFMSDICIKIECDRKTTTGIFKDVFGIINSLSSNGYIDSANVNFEYHFLKTNLKIPSTRSTVIRRRNIYWYLYLNADGILTVKHYILVTENDYIIAYMKNELGQEFLFNPYKTVSLTTRYKDD</sequence>
<protein>
    <submittedName>
        <fullName evidence="2">Uncharacterized protein</fullName>
    </submittedName>
</protein>
<accession>A0A914P808</accession>
<dbReference type="WBParaSite" id="PDA_v2.g14160.t1">
    <property type="protein sequence ID" value="PDA_v2.g14160.t1"/>
    <property type="gene ID" value="PDA_v2.g14160"/>
</dbReference>
<proteinExistence type="predicted"/>
<evidence type="ECO:0000313" key="1">
    <source>
        <dbReference type="Proteomes" id="UP000887578"/>
    </source>
</evidence>
<keyword evidence="1" id="KW-1185">Reference proteome</keyword>
<reference evidence="2" key="1">
    <citation type="submission" date="2022-11" db="UniProtKB">
        <authorList>
            <consortium name="WormBaseParasite"/>
        </authorList>
    </citation>
    <scope>IDENTIFICATION</scope>
</reference>
<dbReference type="AlphaFoldDB" id="A0A914P808"/>